<evidence type="ECO:0000256" key="2">
    <source>
        <dbReference type="SAM" id="SignalP"/>
    </source>
</evidence>
<keyword evidence="2" id="KW-0732">Signal</keyword>
<feature type="compositionally biased region" description="Low complexity" evidence="1">
    <location>
        <begin position="134"/>
        <end position="148"/>
    </location>
</feature>
<dbReference type="OrthoDB" id="9778934at2"/>
<reference evidence="3 4" key="1">
    <citation type="journal article" date="2013" name="Genome Announc.">
        <title>Draft Genome Sequence of Strain JLT2015T, Belonging to the Family Sphingomonadaceae of the Alphaproteobacteria.</title>
        <authorList>
            <person name="Tang K."/>
            <person name="Liu K."/>
            <person name="Li S."/>
            <person name="Jiao N."/>
        </authorList>
    </citation>
    <scope>NUCLEOTIDE SEQUENCE [LARGE SCALE GENOMIC DNA]</scope>
    <source>
        <strain evidence="3 4">JLT2015</strain>
    </source>
</reference>
<gene>
    <name evidence="3" type="ORF">C725_2980</name>
</gene>
<dbReference type="AlphaFoldDB" id="M2TJ37"/>
<evidence type="ECO:0000313" key="4">
    <source>
        <dbReference type="Proteomes" id="UP000011717"/>
    </source>
</evidence>
<dbReference type="GO" id="GO:0009279">
    <property type="term" value="C:cell outer membrane"/>
    <property type="evidence" value="ECO:0007669"/>
    <property type="project" value="InterPro"/>
</dbReference>
<organism evidence="3 4">
    <name type="scientific">Pacificimonas flava</name>
    <dbReference type="NCBI Taxonomy" id="1234595"/>
    <lineage>
        <taxon>Bacteria</taxon>
        <taxon>Pseudomonadati</taxon>
        <taxon>Pseudomonadota</taxon>
        <taxon>Alphaproteobacteria</taxon>
        <taxon>Sphingomonadales</taxon>
        <taxon>Sphingosinicellaceae</taxon>
        <taxon>Pacificimonas</taxon>
    </lineage>
</organism>
<evidence type="ECO:0000313" key="3">
    <source>
        <dbReference type="EMBL" id="EMD81656.1"/>
    </source>
</evidence>
<dbReference type="GO" id="GO:0005507">
    <property type="term" value="F:copper ion binding"/>
    <property type="evidence" value="ECO:0007669"/>
    <property type="project" value="InterPro"/>
</dbReference>
<dbReference type="Proteomes" id="UP000011717">
    <property type="component" value="Unassembled WGS sequence"/>
</dbReference>
<keyword evidence="4" id="KW-1185">Reference proteome</keyword>
<sequence>MKMHVLLTATSVLAGVGTPAFAQDHSDHASHRESAATECEKEAERHRAMGHAVPEGQCEPPGKPATSVDHSSMDQQGMDHGQMDHGQSGNSAMDQGSMDGMDHSQMDHGQGGSSPMDQGSMEGMDHGGMDHGQMDMGAMDHGSMAMPIPEAPPPAAAGSGPPRAADAIWGAEAMREAREQLRREQGGQTFLGIFGDRLEYRAREGEDGYLWDFKAWYGGDLNRVWVESEGEGAFGEGVEDADISLLYGKAIGPWFDLQAGVRQDLTGPTRTYLDLGIQGLAPYLFEVEADVFLSDKGDVTATAEVELDQRITQRLILQPRGEISLAAQDVPELGIGAGIDTIEAGVRLRYEFAREFAPYIGVEQEWKIGDSADFARAAGEDPSVTNYVVGIRFWF</sequence>
<dbReference type="InterPro" id="IPR007939">
    <property type="entry name" value="Cu-R_B_prcur"/>
</dbReference>
<feature type="compositionally biased region" description="Basic and acidic residues" evidence="1">
    <location>
        <begin position="123"/>
        <end position="133"/>
    </location>
</feature>
<accession>M2TJ37</accession>
<feature type="chain" id="PRO_5004026800" evidence="2">
    <location>
        <begin position="23"/>
        <end position="395"/>
    </location>
</feature>
<feature type="compositionally biased region" description="Polar residues" evidence="1">
    <location>
        <begin position="85"/>
        <end position="94"/>
    </location>
</feature>
<dbReference type="GO" id="GO:0006878">
    <property type="term" value="P:intracellular copper ion homeostasis"/>
    <property type="evidence" value="ECO:0007669"/>
    <property type="project" value="InterPro"/>
</dbReference>
<dbReference type="PATRIC" id="fig|1234595.3.peg.2985"/>
<comment type="caution">
    <text evidence="3">The sequence shown here is derived from an EMBL/GenBank/DDBJ whole genome shotgun (WGS) entry which is preliminary data.</text>
</comment>
<dbReference type="EMBL" id="AMRV01000021">
    <property type="protein sequence ID" value="EMD81656.1"/>
    <property type="molecule type" value="Genomic_DNA"/>
</dbReference>
<dbReference type="RefSeq" id="WP_008603943.1">
    <property type="nucleotide sequence ID" value="NZ_AMRV01000021.1"/>
</dbReference>
<feature type="signal peptide" evidence="2">
    <location>
        <begin position="1"/>
        <end position="22"/>
    </location>
</feature>
<feature type="region of interest" description="Disordered" evidence="1">
    <location>
        <begin position="23"/>
        <end position="163"/>
    </location>
</feature>
<dbReference type="Pfam" id="PF05275">
    <property type="entry name" value="CopB"/>
    <property type="match status" value="1"/>
</dbReference>
<protein>
    <submittedName>
        <fullName evidence="3">Copper resistance protein B</fullName>
    </submittedName>
</protein>
<evidence type="ECO:0000256" key="1">
    <source>
        <dbReference type="SAM" id="MobiDB-lite"/>
    </source>
</evidence>
<proteinExistence type="predicted"/>
<name>M2TJ37_9SPHN</name>
<feature type="compositionally biased region" description="Basic and acidic residues" evidence="1">
    <location>
        <begin position="24"/>
        <end position="47"/>
    </location>
</feature>